<dbReference type="Proteomes" id="UP000060699">
    <property type="component" value="Chromosome"/>
</dbReference>
<name>A0A0U3N0L3_9BURK</name>
<feature type="region of interest" description="Disordered" evidence="1">
    <location>
        <begin position="63"/>
        <end position="159"/>
    </location>
</feature>
<organism evidence="2 3">
    <name type="scientific">Roseateles depolymerans</name>
    <dbReference type="NCBI Taxonomy" id="76731"/>
    <lineage>
        <taxon>Bacteria</taxon>
        <taxon>Pseudomonadati</taxon>
        <taxon>Pseudomonadota</taxon>
        <taxon>Betaproteobacteria</taxon>
        <taxon>Burkholderiales</taxon>
        <taxon>Sphaerotilaceae</taxon>
        <taxon>Roseateles</taxon>
    </lineage>
</organism>
<reference evidence="2 3" key="1">
    <citation type="submission" date="2015-12" db="EMBL/GenBank/DDBJ databases">
        <title>Complete genome of Roseateles depolymerans KCTC 42856.</title>
        <authorList>
            <person name="Kim K.M."/>
        </authorList>
    </citation>
    <scope>NUCLEOTIDE SEQUENCE [LARGE SCALE GENOMIC DNA]</scope>
    <source>
        <strain evidence="2 3">KCTC 42856</strain>
    </source>
</reference>
<dbReference type="KEGG" id="rdp:RD2015_3258"/>
<dbReference type="EMBL" id="CP013729">
    <property type="protein sequence ID" value="ALV07716.1"/>
    <property type="molecule type" value="Genomic_DNA"/>
</dbReference>
<evidence type="ECO:0000256" key="1">
    <source>
        <dbReference type="SAM" id="MobiDB-lite"/>
    </source>
</evidence>
<evidence type="ECO:0000313" key="2">
    <source>
        <dbReference type="EMBL" id="ALV07716.1"/>
    </source>
</evidence>
<dbReference type="AlphaFoldDB" id="A0A0U3N0L3"/>
<proteinExistence type="predicted"/>
<protein>
    <submittedName>
        <fullName evidence="2">Uncharacterized protein</fullName>
    </submittedName>
</protein>
<sequence length="302" mass="31371">MHDQATLVKGSGRVGAPGTEVTIEAVEAVYTSSSAANAAETFCCAGCGVSVIAVITDQTKIGRKKSPTSYFRATPVSHKPSCRPPTAVSKPTTASRPGTKPASPTKASLPTAWDDSPDTTTGPATKGGAGSTSGAGPGARSGTSMSGAGTSRSKSKRVERFAAEWKTMPPATRAATELLAGWNAGGTYDSAFFDLSAFLLAGASPTRTAIYRGTIANVRKGTSGYILTLVEKHKDGRELRVWVQNFVSTSGPAGVRLWNRLTAGSVLPGAEVFALGEFLINHRPTVAWYSLPITTGNHVWVP</sequence>
<accession>A0A0U3N0L3</accession>
<gene>
    <name evidence="2" type="ORF">RD2015_3258</name>
</gene>
<feature type="compositionally biased region" description="Gly residues" evidence="1">
    <location>
        <begin position="125"/>
        <end position="139"/>
    </location>
</feature>
<evidence type="ECO:0000313" key="3">
    <source>
        <dbReference type="Proteomes" id="UP000060699"/>
    </source>
</evidence>
<keyword evidence="3" id="KW-1185">Reference proteome</keyword>